<dbReference type="EMBL" id="QVEP01000033">
    <property type="protein sequence ID" value="RGB77630.1"/>
    <property type="molecule type" value="Genomic_DNA"/>
</dbReference>
<dbReference type="GO" id="GO:0003676">
    <property type="term" value="F:nucleic acid binding"/>
    <property type="evidence" value="ECO:0007669"/>
    <property type="project" value="InterPro"/>
</dbReference>
<dbReference type="Proteomes" id="UP000260773">
    <property type="component" value="Unassembled WGS sequence"/>
</dbReference>
<comment type="caution">
    <text evidence="3">The sequence shown here is derived from an EMBL/GenBank/DDBJ whole genome shotgun (WGS) entry which is preliminary data.</text>
</comment>
<proteinExistence type="inferred from homology"/>
<dbReference type="PANTHER" id="PTHR34039:SF1">
    <property type="entry name" value="UPF0102 PROTEIN YRAN"/>
    <property type="match status" value="1"/>
</dbReference>
<dbReference type="InterPro" id="IPR003509">
    <property type="entry name" value="UPF0102_YraN-like"/>
</dbReference>
<reference evidence="3 4" key="1">
    <citation type="submission" date="2018-08" db="EMBL/GenBank/DDBJ databases">
        <title>A genome reference for cultivated species of the human gut microbiota.</title>
        <authorList>
            <person name="Zou Y."/>
            <person name="Xue W."/>
            <person name="Luo G."/>
        </authorList>
    </citation>
    <scope>NUCLEOTIDE SEQUENCE [LARGE SCALE GENOMIC DNA]</scope>
    <source>
        <strain evidence="3 4">AF45-17</strain>
    </source>
</reference>
<evidence type="ECO:0000256" key="1">
    <source>
        <dbReference type="ARBA" id="ARBA00006738"/>
    </source>
</evidence>
<dbReference type="NCBIfam" id="TIGR00252">
    <property type="entry name" value="YraN family protein"/>
    <property type="match status" value="1"/>
</dbReference>
<evidence type="ECO:0000256" key="2">
    <source>
        <dbReference type="HAMAP-Rule" id="MF_00048"/>
    </source>
</evidence>
<accession>A0A3E2TKG2</accession>
<organism evidence="3 4">
    <name type="scientific">Coprococcus catus</name>
    <dbReference type="NCBI Taxonomy" id="116085"/>
    <lineage>
        <taxon>Bacteria</taxon>
        <taxon>Bacillati</taxon>
        <taxon>Bacillota</taxon>
        <taxon>Clostridia</taxon>
        <taxon>Lachnospirales</taxon>
        <taxon>Lachnospiraceae</taxon>
        <taxon>Coprococcus</taxon>
    </lineage>
</organism>
<dbReference type="Pfam" id="PF02021">
    <property type="entry name" value="UPF0102"/>
    <property type="match status" value="1"/>
</dbReference>
<dbReference type="InterPro" id="IPR011856">
    <property type="entry name" value="tRNA_endonuc-like_dom_sf"/>
</dbReference>
<comment type="similarity">
    <text evidence="1 2">Belongs to the UPF0102 family.</text>
</comment>
<dbReference type="SUPFAM" id="SSF52980">
    <property type="entry name" value="Restriction endonuclease-like"/>
    <property type="match status" value="1"/>
</dbReference>
<dbReference type="AlphaFoldDB" id="A0A3E2TKG2"/>
<evidence type="ECO:0000313" key="4">
    <source>
        <dbReference type="Proteomes" id="UP000260773"/>
    </source>
</evidence>
<dbReference type="CDD" id="cd20736">
    <property type="entry name" value="PoNe_Nuclease"/>
    <property type="match status" value="1"/>
</dbReference>
<dbReference type="NCBIfam" id="NF009150">
    <property type="entry name" value="PRK12497.1-3"/>
    <property type="match status" value="1"/>
</dbReference>
<protein>
    <recommendedName>
        <fullName evidence="2">UPF0102 protein DW070_12095</fullName>
    </recommendedName>
</protein>
<name>A0A3E2TKG2_9FIRM</name>
<dbReference type="PANTHER" id="PTHR34039">
    <property type="entry name" value="UPF0102 PROTEIN YRAN"/>
    <property type="match status" value="1"/>
</dbReference>
<dbReference type="HAMAP" id="MF_00048">
    <property type="entry name" value="UPF0102"/>
    <property type="match status" value="1"/>
</dbReference>
<gene>
    <name evidence="3" type="ORF">DW070_12095</name>
</gene>
<sequence length="121" mass="14258">MNHVEKGHYYEQEAADYLISCGYRILETNYRCRHAEIDLIAMDGDYLVFVEVKYRQSDRVQSPSEAVDGKKRRQISLAADQYLLKHKVSEEQLCRFDVVAFLKERPILYKNAFEYQGAKGW</sequence>
<dbReference type="Gene3D" id="3.40.1350.10">
    <property type="match status" value="1"/>
</dbReference>
<evidence type="ECO:0000313" key="3">
    <source>
        <dbReference type="EMBL" id="RGB77630.1"/>
    </source>
</evidence>
<dbReference type="InterPro" id="IPR011335">
    <property type="entry name" value="Restrct_endonuc-II-like"/>
</dbReference>